<dbReference type="Proteomes" id="UP000291338">
    <property type="component" value="Unassembled WGS sequence"/>
</dbReference>
<evidence type="ECO:0000259" key="1">
    <source>
        <dbReference type="Pfam" id="PF08241"/>
    </source>
</evidence>
<dbReference type="Gene3D" id="3.40.50.150">
    <property type="entry name" value="Vaccinia Virus protein VP39"/>
    <property type="match status" value="1"/>
</dbReference>
<dbReference type="SUPFAM" id="SSF53335">
    <property type="entry name" value="S-adenosyl-L-methionine-dependent methyltransferases"/>
    <property type="match status" value="1"/>
</dbReference>
<dbReference type="RefSeq" id="WP_130255560.1">
    <property type="nucleotide sequence ID" value="NZ_PPSX01000036.1"/>
</dbReference>
<organism evidence="2 3">
    <name type="scientific">Pseudoalteromonas phenolica</name>
    <dbReference type="NCBI Taxonomy" id="161398"/>
    <lineage>
        <taxon>Bacteria</taxon>
        <taxon>Pseudomonadati</taxon>
        <taxon>Pseudomonadota</taxon>
        <taxon>Gammaproteobacteria</taxon>
        <taxon>Alteromonadales</taxon>
        <taxon>Pseudoalteromonadaceae</taxon>
        <taxon>Pseudoalteromonas</taxon>
    </lineage>
</organism>
<sequence>MATFSYDVNNGSLNTATLSQNFNRYRGYKQILDILIKLKKVHLSEYTVLEPACGGGDKLRLLTEYGVKPENCYGFDVSDAAIRRCRKLSPGMMNFQLADAFNTPYEDEFFDIIICSGLFGCYQNDEDGKKLTAELARLLKYTGVLLICDLNENYEKVYGHNPVLKAKNLRGYDSKSGQLEALLGEHFQGVTISPLFSYDIYNLPDGSPLPVEQFSTLEAQLDNGCIESTYSLWSFIKK</sequence>
<dbReference type="GO" id="GO:0008757">
    <property type="term" value="F:S-adenosylmethionine-dependent methyltransferase activity"/>
    <property type="evidence" value="ECO:0007669"/>
    <property type="project" value="InterPro"/>
</dbReference>
<comment type="caution">
    <text evidence="2">The sequence shown here is derived from an EMBL/GenBank/DDBJ whole genome shotgun (WGS) entry which is preliminary data.</text>
</comment>
<gene>
    <name evidence="2" type="ORF">C1E23_10735</name>
</gene>
<name>A0A4Q7IPS5_9GAMM</name>
<dbReference type="InterPro" id="IPR029063">
    <property type="entry name" value="SAM-dependent_MTases_sf"/>
</dbReference>
<reference evidence="2 3" key="1">
    <citation type="submission" date="2018-01" db="EMBL/GenBank/DDBJ databases">
        <title>Co-occurrence of chitin degradation, pigmentation and bioactivity in marine Pseudoalteromonas.</title>
        <authorList>
            <person name="Paulsen S."/>
            <person name="Gram L."/>
            <person name="Machado H."/>
        </authorList>
    </citation>
    <scope>NUCLEOTIDE SEQUENCE [LARGE SCALE GENOMIC DNA]</scope>
    <source>
        <strain evidence="2 3">S3898</strain>
    </source>
</reference>
<dbReference type="EMBL" id="PPSX01000036">
    <property type="protein sequence ID" value="RZQ53097.1"/>
    <property type="molecule type" value="Genomic_DNA"/>
</dbReference>
<proteinExistence type="predicted"/>
<feature type="domain" description="Methyltransferase type 11" evidence="1">
    <location>
        <begin position="49"/>
        <end position="147"/>
    </location>
</feature>
<evidence type="ECO:0000313" key="2">
    <source>
        <dbReference type="EMBL" id="RZQ53097.1"/>
    </source>
</evidence>
<protein>
    <recommendedName>
        <fullName evidence="1">Methyltransferase type 11 domain-containing protein</fullName>
    </recommendedName>
</protein>
<dbReference type="AlphaFoldDB" id="A0A4Q7IPS5"/>
<dbReference type="Pfam" id="PF08241">
    <property type="entry name" value="Methyltransf_11"/>
    <property type="match status" value="1"/>
</dbReference>
<dbReference type="PANTHER" id="PTHR43591">
    <property type="entry name" value="METHYLTRANSFERASE"/>
    <property type="match status" value="1"/>
</dbReference>
<evidence type="ECO:0000313" key="3">
    <source>
        <dbReference type="Proteomes" id="UP000291338"/>
    </source>
</evidence>
<accession>A0A4Q7IPS5</accession>
<dbReference type="InterPro" id="IPR013216">
    <property type="entry name" value="Methyltransf_11"/>
</dbReference>
<dbReference type="CDD" id="cd02440">
    <property type="entry name" value="AdoMet_MTases"/>
    <property type="match status" value="1"/>
</dbReference>